<evidence type="ECO:0000256" key="6">
    <source>
        <dbReference type="ARBA" id="ARBA00022962"/>
    </source>
</evidence>
<keyword evidence="5 9" id="KW-0067">ATP-binding</keyword>
<dbReference type="PIRSF" id="PIRSF001589">
    <property type="entry name" value="Asn_synthetase_glu-h"/>
    <property type="match status" value="1"/>
</dbReference>
<dbReference type="InterPro" id="IPR017932">
    <property type="entry name" value="GATase_2_dom"/>
</dbReference>
<evidence type="ECO:0000256" key="9">
    <source>
        <dbReference type="PIRSR" id="PIRSR001589-2"/>
    </source>
</evidence>
<evidence type="ECO:0000256" key="5">
    <source>
        <dbReference type="ARBA" id="ARBA00022840"/>
    </source>
</evidence>
<sequence>MCGIAGIFHSSNEVAVEQSLIQSMNDRQKHRGPNAGDYYFADGLALAHRRLSIIDLEGSPQPMTSACGKAVIVFNGEIYNFKGLHEELKSKGYRFNTVGDTETILNAYLEWGEECVSHLRGMFAFTIWDLEKEKLFIARDRLGIKPFYYSILDGTEFIFGSELKVLTEHPKLDKTINELAVEDFFALGYIPDPKSIFKSVHKLPPGHTLTIDRVSFKAEVKQYWDATFAKQSNESFESLQEELIEKLKEAVDIRMVAEVPLGAFLSGGVDSSAIVALMANLSKDPVNTCSIGFDVKNFNETEFAEMVADRYKTNHEVKTVASDDFDLIDTLVGVYDEPFADSSAIPTYRVCQMAAEQVTVCLSGDGGDELFAGYRRHRWHMLEEKIRQFVPHSLRKPVFGFLGKYYPKLDWAPKFLRAKSTFQALQRNSIEAYLHSVSVTTDELRDNLFNNKFKQKLAGYQAISVFNEHAKNFDGKDPLSLIQYIDMKTYLPGDILTKVDRASMAHSLEVRVPIIDHKFLEWSNTIPAKYKLVDREGKFVFKKSLEKHLPEDVLYRDKMGFGVPVSKWFRGPLKESLRQRVLHGKLVELDIFNQVFLTKIVEEHISGVKEHSAVLWSLMMFEGFLTNMLGKSEDLAA</sequence>
<feature type="site" description="Important for beta-aspartyl-AMP intermediate formation" evidence="10">
    <location>
        <position position="365"/>
    </location>
</feature>
<dbReference type="Gene3D" id="3.40.50.620">
    <property type="entry name" value="HUPs"/>
    <property type="match status" value="2"/>
</dbReference>
<name>A0A7Y0Q7G7_9GAMM</name>
<comment type="pathway">
    <text evidence="1">Amino-acid biosynthesis; L-asparagine biosynthesis; L-asparagine from L-aspartate (L-Gln route): step 1/1.</text>
</comment>
<dbReference type="GO" id="GO:0005524">
    <property type="term" value="F:ATP binding"/>
    <property type="evidence" value="ECO:0007669"/>
    <property type="project" value="UniProtKB-KW"/>
</dbReference>
<keyword evidence="6 8" id="KW-0315">Glutamine amidotransferase</keyword>
<keyword evidence="13" id="KW-1185">Reference proteome</keyword>
<keyword evidence="12" id="KW-0808">Transferase</keyword>
<evidence type="ECO:0000256" key="3">
    <source>
        <dbReference type="ARBA" id="ARBA00012737"/>
    </source>
</evidence>
<comment type="caution">
    <text evidence="12">The sequence shown here is derived from an EMBL/GenBank/DDBJ whole genome shotgun (WGS) entry which is preliminary data.</text>
</comment>
<proteinExistence type="inferred from homology"/>
<dbReference type="GO" id="GO:0006529">
    <property type="term" value="P:asparagine biosynthetic process"/>
    <property type="evidence" value="ECO:0007669"/>
    <property type="project" value="UniProtKB-KW"/>
</dbReference>
<dbReference type="EMBL" id="JABBXH010000006">
    <property type="protein sequence ID" value="NMP33064.1"/>
    <property type="molecule type" value="Genomic_DNA"/>
</dbReference>
<feature type="domain" description="Glutamine amidotransferase type-2" evidence="11">
    <location>
        <begin position="2"/>
        <end position="214"/>
    </location>
</feature>
<protein>
    <recommendedName>
        <fullName evidence="3">asparagine synthase (glutamine-hydrolyzing)</fullName>
        <ecNumber evidence="3">6.3.5.4</ecNumber>
    </recommendedName>
</protein>
<dbReference type="GO" id="GO:0016740">
    <property type="term" value="F:transferase activity"/>
    <property type="evidence" value="ECO:0007669"/>
    <property type="project" value="UniProtKB-KW"/>
</dbReference>
<dbReference type="AlphaFoldDB" id="A0A7Y0Q7G7"/>
<dbReference type="EC" id="6.3.5.4" evidence="3"/>
<dbReference type="InterPro" id="IPR029055">
    <property type="entry name" value="Ntn_hydrolases_N"/>
</dbReference>
<evidence type="ECO:0000256" key="10">
    <source>
        <dbReference type="PIRSR" id="PIRSR001589-3"/>
    </source>
</evidence>
<dbReference type="GO" id="GO:0004066">
    <property type="term" value="F:asparagine synthase (glutamine-hydrolyzing) activity"/>
    <property type="evidence" value="ECO:0007669"/>
    <property type="project" value="UniProtKB-EC"/>
</dbReference>
<dbReference type="RefSeq" id="WP_169076386.1">
    <property type="nucleotide sequence ID" value="NZ_JABBXH010000006.1"/>
</dbReference>
<reference evidence="12 13" key="1">
    <citation type="submission" date="2020-04" db="EMBL/GenBank/DDBJ databases">
        <title>Thalassotalea sp. M1531, isolated from the surface of marine red alga.</title>
        <authorList>
            <person name="Pang L."/>
            <person name="Lu D.-C."/>
        </authorList>
    </citation>
    <scope>NUCLEOTIDE SEQUENCE [LARGE SCALE GENOMIC DNA]</scope>
    <source>
        <strain evidence="12 13">M1531</strain>
    </source>
</reference>
<dbReference type="CDD" id="cd00712">
    <property type="entry name" value="AsnB"/>
    <property type="match status" value="1"/>
</dbReference>
<dbReference type="Proteomes" id="UP000568664">
    <property type="component" value="Unassembled WGS sequence"/>
</dbReference>
<dbReference type="InterPro" id="IPR051786">
    <property type="entry name" value="ASN_synthetase/amidase"/>
</dbReference>
<evidence type="ECO:0000313" key="12">
    <source>
        <dbReference type="EMBL" id="NMP33064.1"/>
    </source>
</evidence>
<evidence type="ECO:0000313" key="13">
    <source>
        <dbReference type="Proteomes" id="UP000568664"/>
    </source>
</evidence>
<gene>
    <name evidence="12" type="ORF">HII17_16015</name>
</gene>
<dbReference type="CDD" id="cd01991">
    <property type="entry name" value="Asn_synthase_B_C"/>
    <property type="match status" value="1"/>
</dbReference>
<keyword evidence="8" id="KW-0061">Asparagine biosynthesis</keyword>
<evidence type="ECO:0000256" key="1">
    <source>
        <dbReference type="ARBA" id="ARBA00005187"/>
    </source>
</evidence>
<dbReference type="PANTHER" id="PTHR43284">
    <property type="entry name" value="ASPARAGINE SYNTHETASE (GLUTAMINE-HYDROLYZING)"/>
    <property type="match status" value="1"/>
</dbReference>
<dbReference type="InterPro" id="IPR006426">
    <property type="entry name" value="Asn_synth_AEB"/>
</dbReference>
<dbReference type="SUPFAM" id="SSF56235">
    <property type="entry name" value="N-terminal nucleophile aminohydrolases (Ntn hydrolases)"/>
    <property type="match status" value="1"/>
</dbReference>
<keyword evidence="8" id="KW-0028">Amino-acid biosynthesis</keyword>
<dbReference type="InterPro" id="IPR014729">
    <property type="entry name" value="Rossmann-like_a/b/a_fold"/>
</dbReference>
<accession>A0A7Y0Q7G7</accession>
<dbReference type="Pfam" id="PF13537">
    <property type="entry name" value="GATase_7"/>
    <property type="match status" value="1"/>
</dbReference>
<evidence type="ECO:0000256" key="7">
    <source>
        <dbReference type="ARBA" id="ARBA00048741"/>
    </source>
</evidence>
<keyword evidence="4 9" id="KW-0547">Nucleotide-binding</keyword>
<comment type="catalytic activity">
    <reaction evidence="7">
        <text>L-aspartate + L-glutamine + ATP + H2O = L-asparagine + L-glutamate + AMP + diphosphate + H(+)</text>
        <dbReference type="Rhea" id="RHEA:12228"/>
        <dbReference type="ChEBI" id="CHEBI:15377"/>
        <dbReference type="ChEBI" id="CHEBI:15378"/>
        <dbReference type="ChEBI" id="CHEBI:29985"/>
        <dbReference type="ChEBI" id="CHEBI:29991"/>
        <dbReference type="ChEBI" id="CHEBI:30616"/>
        <dbReference type="ChEBI" id="CHEBI:33019"/>
        <dbReference type="ChEBI" id="CHEBI:58048"/>
        <dbReference type="ChEBI" id="CHEBI:58359"/>
        <dbReference type="ChEBI" id="CHEBI:456215"/>
        <dbReference type="EC" id="6.3.5.4"/>
    </reaction>
</comment>
<evidence type="ECO:0000256" key="8">
    <source>
        <dbReference type="PIRSR" id="PIRSR001589-1"/>
    </source>
</evidence>
<dbReference type="PANTHER" id="PTHR43284:SF1">
    <property type="entry name" value="ASPARAGINE SYNTHETASE"/>
    <property type="match status" value="1"/>
</dbReference>
<organism evidence="12 13">
    <name type="scientific">Thalassotalea algicola</name>
    <dbReference type="NCBI Taxonomy" id="2716224"/>
    <lineage>
        <taxon>Bacteria</taxon>
        <taxon>Pseudomonadati</taxon>
        <taxon>Pseudomonadota</taxon>
        <taxon>Gammaproteobacteria</taxon>
        <taxon>Alteromonadales</taxon>
        <taxon>Colwelliaceae</taxon>
        <taxon>Thalassotalea</taxon>
    </lineage>
</organism>
<evidence type="ECO:0000256" key="4">
    <source>
        <dbReference type="ARBA" id="ARBA00022741"/>
    </source>
</evidence>
<dbReference type="Pfam" id="PF00733">
    <property type="entry name" value="Asn_synthase"/>
    <property type="match status" value="1"/>
</dbReference>
<evidence type="ECO:0000256" key="2">
    <source>
        <dbReference type="ARBA" id="ARBA00005752"/>
    </source>
</evidence>
<dbReference type="GO" id="GO:0005829">
    <property type="term" value="C:cytosol"/>
    <property type="evidence" value="ECO:0007669"/>
    <property type="project" value="TreeGrafter"/>
</dbReference>
<dbReference type="InterPro" id="IPR033738">
    <property type="entry name" value="AsnB_N"/>
</dbReference>
<feature type="binding site" evidence="9">
    <location>
        <begin position="363"/>
        <end position="364"/>
    </location>
    <ligand>
        <name>ATP</name>
        <dbReference type="ChEBI" id="CHEBI:30616"/>
    </ligand>
</feature>
<evidence type="ECO:0000259" key="11">
    <source>
        <dbReference type="PROSITE" id="PS51278"/>
    </source>
</evidence>
<feature type="active site" description="For GATase activity" evidence="8">
    <location>
        <position position="2"/>
    </location>
</feature>
<dbReference type="NCBIfam" id="TIGR01536">
    <property type="entry name" value="asn_synth_AEB"/>
    <property type="match status" value="1"/>
</dbReference>
<feature type="binding site" evidence="9">
    <location>
        <position position="100"/>
    </location>
    <ligand>
        <name>L-glutamine</name>
        <dbReference type="ChEBI" id="CHEBI:58359"/>
    </ligand>
</feature>
<dbReference type="PROSITE" id="PS51278">
    <property type="entry name" value="GATASE_TYPE_2"/>
    <property type="match status" value="1"/>
</dbReference>
<dbReference type="NCBIfam" id="TIGR03108">
    <property type="entry name" value="eps_aminotran_1"/>
    <property type="match status" value="1"/>
</dbReference>
<comment type="similarity">
    <text evidence="2">Belongs to the asparagine synthetase family.</text>
</comment>
<feature type="binding site" evidence="9">
    <location>
        <position position="291"/>
    </location>
    <ligand>
        <name>ATP</name>
        <dbReference type="ChEBI" id="CHEBI:30616"/>
    </ligand>
</feature>
<dbReference type="InterPro" id="IPR017539">
    <property type="entry name" value="XrtA_amidotfase"/>
</dbReference>
<dbReference type="InterPro" id="IPR001962">
    <property type="entry name" value="Asn_synthase"/>
</dbReference>
<dbReference type="Gene3D" id="3.60.20.10">
    <property type="entry name" value="Glutamine Phosphoribosylpyrophosphate, subunit 1, domain 1"/>
    <property type="match status" value="1"/>
</dbReference>
<dbReference type="SUPFAM" id="SSF52402">
    <property type="entry name" value="Adenine nucleotide alpha hydrolases-like"/>
    <property type="match status" value="1"/>
</dbReference>